<organism evidence="1 2">
    <name type="scientific">Vanilla planifolia</name>
    <name type="common">Vanilla</name>
    <dbReference type="NCBI Taxonomy" id="51239"/>
    <lineage>
        <taxon>Eukaryota</taxon>
        <taxon>Viridiplantae</taxon>
        <taxon>Streptophyta</taxon>
        <taxon>Embryophyta</taxon>
        <taxon>Tracheophyta</taxon>
        <taxon>Spermatophyta</taxon>
        <taxon>Magnoliopsida</taxon>
        <taxon>Liliopsida</taxon>
        <taxon>Asparagales</taxon>
        <taxon>Orchidaceae</taxon>
        <taxon>Vanilloideae</taxon>
        <taxon>Vanilleae</taxon>
        <taxon>Vanilla</taxon>
    </lineage>
</organism>
<accession>A0A835S2E4</accession>
<gene>
    <name evidence="1" type="ORF">HPP92_002951</name>
</gene>
<evidence type="ECO:0000313" key="2">
    <source>
        <dbReference type="Proteomes" id="UP000639772"/>
    </source>
</evidence>
<comment type="caution">
    <text evidence="1">The sequence shown here is derived from an EMBL/GenBank/DDBJ whole genome shotgun (WGS) entry which is preliminary data.</text>
</comment>
<evidence type="ECO:0000313" key="1">
    <source>
        <dbReference type="EMBL" id="KAG0502879.1"/>
    </source>
</evidence>
<sequence length="90" mass="9839">MKSSIKSWKGRAYVDEIDATEFEEIDKLGFVNVRGDCAHANECGGGLTEEDDCVHHELAKVAPSPESGSVEMLRYAPGNDKGQLVLRDKS</sequence>
<dbReference type="EMBL" id="JADCNM010000001">
    <property type="protein sequence ID" value="KAG0502879.1"/>
    <property type="molecule type" value="Genomic_DNA"/>
</dbReference>
<dbReference type="AlphaFoldDB" id="A0A835S2E4"/>
<dbReference type="Proteomes" id="UP000639772">
    <property type="component" value="Chromosome 1"/>
</dbReference>
<name>A0A835S2E4_VANPL</name>
<proteinExistence type="predicted"/>
<protein>
    <submittedName>
        <fullName evidence="1">Uncharacterized protein</fullName>
    </submittedName>
</protein>
<reference evidence="1 2" key="1">
    <citation type="journal article" date="2020" name="Nat. Food">
        <title>A phased Vanilla planifolia genome enables genetic improvement of flavour and production.</title>
        <authorList>
            <person name="Hasing T."/>
            <person name="Tang H."/>
            <person name="Brym M."/>
            <person name="Khazi F."/>
            <person name="Huang T."/>
            <person name="Chambers A.H."/>
        </authorList>
    </citation>
    <scope>NUCLEOTIDE SEQUENCE [LARGE SCALE GENOMIC DNA]</scope>
    <source>
        <tissue evidence="1">Leaf</tissue>
    </source>
</reference>